<feature type="region of interest" description="Disordered" evidence="4">
    <location>
        <begin position="106"/>
        <end position="133"/>
    </location>
</feature>
<feature type="non-terminal residue" evidence="6">
    <location>
        <position position="791"/>
    </location>
</feature>
<evidence type="ECO:0000256" key="4">
    <source>
        <dbReference type="SAM" id="MobiDB-lite"/>
    </source>
</evidence>
<keyword evidence="1" id="KW-0645">Protease</keyword>
<evidence type="ECO:0000256" key="2">
    <source>
        <dbReference type="ARBA" id="ARBA00022786"/>
    </source>
</evidence>
<dbReference type="InterPro" id="IPR056850">
    <property type="entry name" value="ARM_UBP34_24_USP9X_Y"/>
</dbReference>
<protein>
    <recommendedName>
        <fullName evidence="5">UBP34/UBP24/USP9X/USP9Y-like ARM repeat region domain-containing protein</fullName>
    </recommendedName>
</protein>
<keyword evidence="2" id="KW-0833">Ubl conjugation pathway</keyword>
<feature type="domain" description="UBP34/UBP24/USP9X/USP9Y-like ARM repeat region" evidence="5">
    <location>
        <begin position="253"/>
        <end position="439"/>
    </location>
</feature>
<feature type="region of interest" description="Disordered" evidence="4">
    <location>
        <begin position="1"/>
        <end position="32"/>
    </location>
</feature>
<evidence type="ECO:0000259" key="5">
    <source>
        <dbReference type="Pfam" id="PF25010"/>
    </source>
</evidence>
<dbReference type="GO" id="GO:0006508">
    <property type="term" value="P:proteolysis"/>
    <property type="evidence" value="ECO:0007669"/>
    <property type="project" value="UniProtKB-KW"/>
</dbReference>
<dbReference type="EMBL" id="JALJOV010001054">
    <property type="protein sequence ID" value="KAK9855479.1"/>
    <property type="molecule type" value="Genomic_DNA"/>
</dbReference>
<organism evidence="6 7">
    <name type="scientific">Apatococcus fuscideae</name>
    <dbReference type="NCBI Taxonomy" id="2026836"/>
    <lineage>
        <taxon>Eukaryota</taxon>
        <taxon>Viridiplantae</taxon>
        <taxon>Chlorophyta</taxon>
        <taxon>core chlorophytes</taxon>
        <taxon>Trebouxiophyceae</taxon>
        <taxon>Chlorellales</taxon>
        <taxon>Chlorellaceae</taxon>
        <taxon>Apatococcus</taxon>
    </lineage>
</organism>
<sequence>MTEVSDESERSEDFGEDSGTDMPQVPSDVEELDSGVSLESLTYLMDCLGKTSNIGLPLETLSDCLSGVKDVISYPSWDDKLEVYHRACCADAFGRHHFEHRGWKYAQPSTPLSPEPGNDQDPAADDPSSMSAEYSDGPVDRWFTGMLNMFGEHRGFMCIFAAFKTPRGYPLPLLDHMTALISSVLKYLTAEACQAGEKAIYVTLQYMLEEIEHDIEVLSDHGQDRMYLAANSILTHAFRIIAFANSKSAAAKHVDVVQRAFILRMLSFSTFSKHLAAVRETNELLKRSMDMQSEDRGQCLQVNVRWLQEHGIVKELLRANLHQKQYVDQVQNVLKKLTSRGSLQQEHLEMLWNLTEKVDTFEAVKNNVYSMLGDLAGSLSEEQLNLLFQKFQSRSEWPLADCLKLLDLVAQLADSDQQLRMAPRILDLLMTITMQPGASPECKQKVDADESTPAALHLLKALLPQPKDVNDLQEMLVPTVAVIVARMEEICAQPVLQPGTPSAMQGVLKDNLHQYAEFLLWASIKGDFPLTADLAVRLWRCLVGRGTAYQDQGFKFFASGLPRFETAAVEQLLHIMTNTLDAKTLDPAGWRCFLAFFTQVNVQKDILSNAAEDSPCWAVQNQQLIGKEFIWKVMLTCKDPALHQEARNQLFKLYTSAADEACLQDYVLQLVRECLDCMRKAIGLVQAMAQLPQLTAGHESQLLDSRQALARTLDLLLLSSHHVPGRSAMPDRPMHSATIAGQQIIVTVLPAYCDAERFTVEVDSNHYIGVLRQQIAAKCGKDPAALRLLYM</sequence>
<comment type="caution">
    <text evidence="6">The sequence shown here is derived from an EMBL/GenBank/DDBJ whole genome shotgun (WGS) entry which is preliminary data.</text>
</comment>
<reference evidence="6 7" key="1">
    <citation type="journal article" date="2024" name="Nat. Commun.">
        <title>Phylogenomics reveals the evolutionary origins of lichenization in chlorophyte algae.</title>
        <authorList>
            <person name="Puginier C."/>
            <person name="Libourel C."/>
            <person name="Otte J."/>
            <person name="Skaloud P."/>
            <person name="Haon M."/>
            <person name="Grisel S."/>
            <person name="Petersen M."/>
            <person name="Berrin J.G."/>
            <person name="Delaux P.M."/>
            <person name="Dal Grande F."/>
            <person name="Keller J."/>
        </authorList>
    </citation>
    <scope>NUCLEOTIDE SEQUENCE [LARGE SCALE GENOMIC DNA]</scope>
    <source>
        <strain evidence="6 7">SAG 2523</strain>
    </source>
</reference>
<keyword evidence="3" id="KW-0378">Hydrolase</keyword>
<feature type="domain" description="UBP34/UBP24/USP9X/USP9Y-like ARM repeat region" evidence="5">
    <location>
        <begin position="510"/>
        <end position="601"/>
    </location>
</feature>
<dbReference type="GO" id="GO:0008233">
    <property type="term" value="F:peptidase activity"/>
    <property type="evidence" value="ECO:0007669"/>
    <property type="project" value="UniProtKB-KW"/>
</dbReference>
<evidence type="ECO:0000313" key="6">
    <source>
        <dbReference type="EMBL" id="KAK9855479.1"/>
    </source>
</evidence>
<evidence type="ECO:0000313" key="7">
    <source>
        <dbReference type="Proteomes" id="UP001485043"/>
    </source>
</evidence>
<evidence type="ECO:0000256" key="1">
    <source>
        <dbReference type="ARBA" id="ARBA00022670"/>
    </source>
</evidence>
<proteinExistence type="predicted"/>
<dbReference type="Proteomes" id="UP001485043">
    <property type="component" value="Unassembled WGS sequence"/>
</dbReference>
<evidence type="ECO:0000256" key="3">
    <source>
        <dbReference type="ARBA" id="ARBA00022801"/>
    </source>
</evidence>
<dbReference type="AlphaFoldDB" id="A0AAW1SS26"/>
<name>A0AAW1SS26_9CHLO</name>
<keyword evidence="7" id="KW-1185">Reference proteome</keyword>
<dbReference type="Pfam" id="PF25010">
    <property type="entry name" value="ARM_UBP24_USP9X-Y"/>
    <property type="match status" value="2"/>
</dbReference>
<accession>A0AAW1SS26</accession>
<dbReference type="CDD" id="cd17039">
    <property type="entry name" value="Ubl_ubiquitin_like"/>
    <property type="match status" value="1"/>
</dbReference>
<gene>
    <name evidence="6" type="ORF">WJX84_007406</name>
</gene>